<evidence type="ECO:0000313" key="2">
    <source>
        <dbReference type="Proteomes" id="UP001165060"/>
    </source>
</evidence>
<name>A0ABQ6MAJ3_9STRA</name>
<dbReference type="Proteomes" id="UP001165060">
    <property type="component" value="Unassembled WGS sequence"/>
</dbReference>
<sequence length="240" mass="26490">MPTCAAGKRAAKAMTFLAHDDEAGDWGSDDPAHIRWELMCFDKVTSGAALLYAGQQDMTLHEDEPGFVMRASQDGTNEICKYWKSSGESGQALRVPTGPKEEPFVCTVEYSRSAEESHFRGPAKKGKGAEDEKFTFNAEYFKKKTTSDLRITAKHWGVATKVDGKNVKKAALVERLMELHHQSDSEEEEGGVSGYLFVPTSIQLGAYLGNVDPIEKVRVLLEGKLELQNTPLPDSLSLKF</sequence>
<accession>A0ABQ6MAJ3</accession>
<comment type="caution">
    <text evidence="1">The sequence shown here is derived from an EMBL/GenBank/DDBJ whole genome shotgun (WGS) entry which is preliminary data.</text>
</comment>
<gene>
    <name evidence="1" type="ORF">TeGR_g3239</name>
</gene>
<dbReference type="EMBL" id="BRYB01003917">
    <property type="protein sequence ID" value="GMI22706.1"/>
    <property type="molecule type" value="Genomic_DNA"/>
</dbReference>
<organism evidence="1 2">
    <name type="scientific">Tetraparma gracilis</name>
    <dbReference type="NCBI Taxonomy" id="2962635"/>
    <lineage>
        <taxon>Eukaryota</taxon>
        <taxon>Sar</taxon>
        <taxon>Stramenopiles</taxon>
        <taxon>Ochrophyta</taxon>
        <taxon>Bolidophyceae</taxon>
        <taxon>Parmales</taxon>
        <taxon>Triparmaceae</taxon>
        <taxon>Tetraparma</taxon>
    </lineage>
</organism>
<proteinExistence type="predicted"/>
<protein>
    <submittedName>
        <fullName evidence="1">Uncharacterized protein</fullName>
    </submittedName>
</protein>
<keyword evidence="2" id="KW-1185">Reference proteome</keyword>
<reference evidence="1 2" key="1">
    <citation type="journal article" date="2023" name="Commun. Biol.">
        <title>Genome analysis of Parmales, the sister group of diatoms, reveals the evolutionary specialization of diatoms from phago-mixotrophs to photoautotrophs.</title>
        <authorList>
            <person name="Ban H."/>
            <person name="Sato S."/>
            <person name="Yoshikawa S."/>
            <person name="Yamada K."/>
            <person name="Nakamura Y."/>
            <person name="Ichinomiya M."/>
            <person name="Sato N."/>
            <person name="Blanc-Mathieu R."/>
            <person name="Endo H."/>
            <person name="Kuwata A."/>
            <person name="Ogata H."/>
        </authorList>
    </citation>
    <scope>NUCLEOTIDE SEQUENCE [LARGE SCALE GENOMIC DNA]</scope>
</reference>
<evidence type="ECO:0000313" key="1">
    <source>
        <dbReference type="EMBL" id="GMI22706.1"/>
    </source>
</evidence>